<dbReference type="EMBL" id="KZ805322">
    <property type="protein sequence ID" value="PVI04305.1"/>
    <property type="molecule type" value="Genomic_DNA"/>
</dbReference>
<dbReference type="Proteomes" id="UP000244855">
    <property type="component" value="Unassembled WGS sequence"/>
</dbReference>
<name>A0A2V1E4L4_9PLEO</name>
<accession>A0A2V1E4L4</accession>
<dbReference type="AlphaFoldDB" id="A0A2V1E4L4"/>
<dbReference type="PANTHER" id="PTHR37540:SF10">
    <property type="entry name" value="SIGMA-70 REGION 2 FAMILY PROTEIN"/>
    <property type="match status" value="1"/>
</dbReference>
<evidence type="ECO:0000313" key="1">
    <source>
        <dbReference type="EMBL" id="PVI04305.1"/>
    </source>
</evidence>
<reference evidence="1 2" key="1">
    <citation type="journal article" date="2018" name="Sci. Rep.">
        <title>Comparative genomics provides insights into the lifestyle and reveals functional heterogeneity of dark septate endophytic fungi.</title>
        <authorList>
            <person name="Knapp D.G."/>
            <person name="Nemeth J.B."/>
            <person name="Barry K."/>
            <person name="Hainaut M."/>
            <person name="Henrissat B."/>
            <person name="Johnson J."/>
            <person name="Kuo A."/>
            <person name="Lim J.H.P."/>
            <person name="Lipzen A."/>
            <person name="Nolan M."/>
            <person name="Ohm R.A."/>
            <person name="Tamas L."/>
            <person name="Grigoriev I.V."/>
            <person name="Spatafora J.W."/>
            <person name="Nagy L.G."/>
            <person name="Kovacs G.M."/>
        </authorList>
    </citation>
    <scope>NUCLEOTIDE SEQUENCE [LARGE SCALE GENOMIC DNA]</scope>
    <source>
        <strain evidence="1 2">DSE2036</strain>
    </source>
</reference>
<evidence type="ECO:0008006" key="3">
    <source>
        <dbReference type="Google" id="ProtNLM"/>
    </source>
</evidence>
<proteinExistence type="predicted"/>
<gene>
    <name evidence="1" type="ORF">DM02DRAFT_625013</name>
</gene>
<dbReference type="PANTHER" id="PTHR37540">
    <property type="entry name" value="TRANSCRIPTION FACTOR (ACR-2), PUTATIVE-RELATED-RELATED"/>
    <property type="match status" value="1"/>
</dbReference>
<evidence type="ECO:0000313" key="2">
    <source>
        <dbReference type="Proteomes" id="UP000244855"/>
    </source>
</evidence>
<keyword evidence="2" id="KW-1185">Reference proteome</keyword>
<protein>
    <recommendedName>
        <fullName evidence="3">Tachykinin family protein</fullName>
    </recommendedName>
</protein>
<sequence length="470" mass="54196">MDKSAKTVFNFVNLTHPNELKDEETQLRIRRLAMTEFGRTRRKPKTKREKNEIVFEIREPPAEQPPVPIERFGAGAVDPFTAYPIELDDTSRELVAFIFRDNSTHSRQLRGSWYPVGLADKVSFHNLLSNSRLYMLQELTGSFFRQDDVLSLSHHNTALRLMAEKMNDPKQHDSDEMLASVSSFMAHHLQHVLGTFLGWEQHRSALARVVQLRGGIDFITDENLRITISWCDLIGSFSQDIPSIVPMPHKWKNDANSPPGSPRQPCHVSLAWKKELPMMLEWITIFDDIAQLISLDRALREKDFQRAATSGSWMEPTIFRLLAFRPLHRGTEREDVIEEVCRLGTMLFLAPIWRWLGAAPVWTNCISQNLLSVLSNHMIEWGGLKCLLLWTLYFAAIETQDSREKSQYSFILAVLMNGSHIDGWHELMEIVKDVLWVEQVFASSDEGIRDEVLRILQMQARNAMVETEDE</sequence>
<dbReference type="OrthoDB" id="4159781at2759"/>
<organism evidence="1 2">
    <name type="scientific">Periconia macrospinosa</name>
    <dbReference type="NCBI Taxonomy" id="97972"/>
    <lineage>
        <taxon>Eukaryota</taxon>
        <taxon>Fungi</taxon>
        <taxon>Dikarya</taxon>
        <taxon>Ascomycota</taxon>
        <taxon>Pezizomycotina</taxon>
        <taxon>Dothideomycetes</taxon>
        <taxon>Pleosporomycetidae</taxon>
        <taxon>Pleosporales</taxon>
        <taxon>Massarineae</taxon>
        <taxon>Periconiaceae</taxon>
        <taxon>Periconia</taxon>
    </lineage>
</organism>
<dbReference type="STRING" id="97972.A0A2V1E4L4"/>